<dbReference type="RefSeq" id="XP_016230548.1">
    <property type="nucleotide sequence ID" value="XM_016385604.1"/>
</dbReference>
<keyword evidence="3" id="KW-1185">Reference proteome</keyword>
<dbReference type="EMBL" id="KN847500">
    <property type="protein sequence ID" value="KIW10332.1"/>
    <property type="molecule type" value="Genomic_DNA"/>
</dbReference>
<feature type="compositionally biased region" description="Basic and acidic residues" evidence="1">
    <location>
        <begin position="292"/>
        <end position="302"/>
    </location>
</feature>
<feature type="region of interest" description="Disordered" evidence="1">
    <location>
        <begin position="1"/>
        <end position="43"/>
    </location>
</feature>
<feature type="compositionally biased region" description="Basic and acidic residues" evidence="1">
    <location>
        <begin position="112"/>
        <end position="124"/>
    </location>
</feature>
<organism evidence="2 3">
    <name type="scientific">Exophiala spinifera</name>
    <dbReference type="NCBI Taxonomy" id="91928"/>
    <lineage>
        <taxon>Eukaryota</taxon>
        <taxon>Fungi</taxon>
        <taxon>Dikarya</taxon>
        <taxon>Ascomycota</taxon>
        <taxon>Pezizomycotina</taxon>
        <taxon>Eurotiomycetes</taxon>
        <taxon>Chaetothyriomycetidae</taxon>
        <taxon>Chaetothyriales</taxon>
        <taxon>Herpotrichiellaceae</taxon>
        <taxon>Exophiala</taxon>
    </lineage>
</organism>
<accession>A0A0D1ZBC0</accession>
<reference evidence="2 3" key="1">
    <citation type="submission" date="2015-01" db="EMBL/GenBank/DDBJ databases">
        <title>The Genome Sequence of Exophiala spinifera CBS89968.</title>
        <authorList>
            <consortium name="The Broad Institute Genomics Platform"/>
            <person name="Cuomo C."/>
            <person name="de Hoog S."/>
            <person name="Gorbushina A."/>
            <person name="Stielow B."/>
            <person name="Teixiera M."/>
            <person name="Abouelleil A."/>
            <person name="Chapman S.B."/>
            <person name="Priest M."/>
            <person name="Young S.K."/>
            <person name="Wortman J."/>
            <person name="Nusbaum C."/>
            <person name="Birren B."/>
        </authorList>
    </citation>
    <scope>NUCLEOTIDE SEQUENCE [LARGE SCALE GENOMIC DNA]</scope>
    <source>
        <strain evidence="2 3">CBS 89968</strain>
    </source>
</reference>
<dbReference type="STRING" id="91928.A0A0D1ZBC0"/>
<dbReference type="OrthoDB" id="4146887at2759"/>
<feature type="compositionally biased region" description="Basic and acidic residues" evidence="1">
    <location>
        <begin position="311"/>
        <end position="329"/>
    </location>
</feature>
<feature type="compositionally biased region" description="Basic and acidic residues" evidence="1">
    <location>
        <begin position="133"/>
        <end position="148"/>
    </location>
</feature>
<dbReference type="Proteomes" id="UP000053328">
    <property type="component" value="Unassembled WGS sequence"/>
</dbReference>
<proteinExistence type="predicted"/>
<feature type="compositionally biased region" description="Basic and acidic residues" evidence="1">
    <location>
        <begin position="62"/>
        <end position="102"/>
    </location>
</feature>
<feature type="compositionally biased region" description="Polar residues" evidence="1">
    <location>
        <begin position="356"/>
        <end position="373"/>
    </location>
</feature>
<feature type="region of interest" description="Disordered" evidence="1">
    <location>
        <begin position="258"/>
        <end position="446"/>
    </location>
</feature>
<evidence type="ECO:0000313" key="2">
    <source>
        <dbReference type="EMBL" id="KIW10332.1"/>
    </source>
</evidence>
<sequence length="446" mass="51416">MSRYVEDPDYRRSEPRHSSRRDPRERDHRDRGDSTIIRDRDRDRRVVDDRIDRDTRMNDVMDTRMDTRIDPRMDRMNTRMDTRMDSRMDTRMDDRMDIRTDPRANTTSRLNPRPDRALDSRTTEPDPSSVLFRDPRTGELFREVRPEATSRSPFAGDDPDDDMQPSRSRTTIDAPVPRERDGYRPGGPGLSEYFCPGEGIDREVIQHEICKYLGQDATCRPGRNAEGRSGYWVRAYRPFTTAMEQSLRDDTIKWQRERERRARQGRSQGTPYSDWQANRSKDRVGSYADMQARQERERRYPGEMDLDDDDYRQPPRHRDPRDPDPRDVPRPVGSGRVSIPVTTGFPPEPAYPANSYAISSTREGYPAGQSTYYNADREPRTAFGGAGNTTPPSMSRSSQPGAYGQPGYSSRTGPPVSAPISAPYGDSRREVMGYPTGYTDPRGHRR</sequence>
<dbReference type="VEuPathDB" id="FungiDB:PV08_11294"/>
<protein>
    <submittedName>
        <fullName evidence="2">Uncharacterized protein</fullName>
    </submittedName>
</protein>
<dbReference type="GeneID" id="27338377"/>
<name>A0A0D1ZBC0_9EURO</name>
<evidence type="ECO:0000256" key="1">
    <source>
        <dbReference type="SAM" id="MobiDB-lite"/>
    </source>
</evidence>
<dbReference type="PANTHER" id="PTHR39609:SF1">
    <property type="entry name" value="RFEG"/>
    <property type="match status" value="1"/>
</dbReference>
<evidence type="ECO:0000313" key="3">
    <source>
        <dbReference type="Proteomes" id="UP000053328"/>
    </source>
</evidence>
<dbReference type="PANTHER" id="PTHR39609">
    <property type="entry name" value="RFEG-RELATED"/>
    <property type="match status" value="1"/>
</dbReference>
<dbReference type="AlphaFoldDB" id="A0A0D1ZBC0"/>
<dbReference type="HOGENOM" id="CLU_039432_0_0_1"/>
<feature type="region of interest" description="Disordered" evidence="1">
    <location>
        <begin position="62"/>
        <end position="189"/>
    </location>
</feature>
<feature type="compositionally biased region" description="Polar residues" evidence="1">
    <location>
        <begin position="388"/>
        <end position="400"/>
    </location>
</feature>
<gene>
    <name evidence="2" type="ORF">PV08_11294</name>
</gene>